<evidence type="ECO:0008006" key="6">
    <source>
        <dbReference type="Google" id="ProtNLM"/>
    </source>
</evidence>
<dbReference type="GO" id="GO:0007005">
    <property type="term" value="P:mitochondrion organization"/>
    <property type="evidence" value="ECO:0007669"/>
    <property type="project" value="TreeGrafter"/>
</dbReference>
<dbReference type="Pfam" id="PF10806">
    <property type="entry name" value="SAM35"/>
    <property type="match status" value="1"/>
</dbReference>
<feature type="domain" description="Thioredoxin-like fold" evidence="3">
    <location>
        <begin position="83"/>
        <end position="180"/>
    </location>
</feature>
<organism evidence="4 5">
    <name type="scientific">Amniculicola lignicola CBS 123094</name>
    <dbReference type="NCBI Taxonomy" id="1392246"/>
    <lineage>
        <taxon>Eukaryota</taxon>
        <taxon>Fungi</taxon>
        <taxon>Dikarya</taxon>
        <taxon>Ascomycota</taxon>
        <taxon>Pezizomycotina</taxon>
        <taxon>Dothideomycetes</taxon>
        <taxon>Pleosporomycetidae</taxon>
        <taxon>Pleosporales</taxon>
        <taxon>Amniculicolaceae</taxon>
        <taxon>Amniculicola</taxon>
    </lineage>
</organism>
<dbReference type="Proteomes" id="UP000799779">
    <property type="component" value="Unassembled WGS sequence"/>
</dbReference>
<gene>
    <name evidence="4" type="ORF">P154DRAFT_501023</name>
</gene>
<evidence type="ECO:0000259" key="3">
    <source>
        <dbReference type="Pfam" id="PF17172"/>
    </source>
</evidence>
<dbReference type="InterPro" id="IPR021211">
    <property type="entry name" value="SAM35"/>
</dbReference>
<evidence type="ECO:0000313" key="4">
    <source>
        <dbReference type="EMBL" id="KAF1994897.1"/>
    </source>
</evidence>
<protein>
    <recommendedName>
        <fullName evidence="6">Mitochondrial outer membrane protein</fullName>
    </recommendedName>
</protein>
<dbReference type="InterPro" id="IPR012336">
    <property type="entry name" value="Thioredoxin-like_fold"/>
</dbReference>
<dbReference type="CDD" id="cd03193">
    <property type="entry name" value="GST_C_Metaxin"/>
    <property type="match status" value="1"/>
</dbReference>
<name>A0A6A5W128_9PLEO</name>
<dbReference type="InterPro" id="IPR033468">
    <property type="entry name" value="Metaxin_GST"/>
</dbReference>
<dbReference type="OrthoDB" id="198787at2759"/>
<dbReference type="Pfam" id="PF17172">
    <property type="entry name" value="GST_N_4"/>
    <property type="match status" value="1"/>
</dbReference>
<feature type="region of interest" description="Disordered" evidence="1">
    <location>
        <begin position="1"/>
        <end position="29"/>
    </location>
</feature>
<dbReference type="Pfam" id="PF17171">
    <property type="entry name" value="GST_C_6"/>
    <property type="match status" value="1"/>
</dbReference>
<evidence type="ECO:0000259" key="2">
    <source>
        <dbReference type="Pfam" id="PF17171"/>
    </source>
</evidence>
<dbReference type="AlphaFoldDB" id="A0A6A5W128"/>
<feature type="compositionally biased region" description="Basic and acidic residues" evidence="1">
    <location>
        <begin position="1"/>
        <end position="11"/>
    </location>
</feature>
<feature type="domain" description="Metaxin glutathione S-transferase" evidence="2">
    <location>
        <begin position="231"/>
        <end position="299"/>
    </location>
</feature>
<evidence type="ECO:0000256" key="1">
    <source>
        <dbReference type="SAM" id="MobiDB-lite"/>
    </source>
</evidence>
<proteinExistence type="predicted"/>
<dbReference type="PANTHER" id="PTHR12289">
    <property type="entry name" value="METAXIN RELATED"/>
    <property type="match status" value="1"/>
</dbReference>
<evidence type="ECO:0000313" key="5">
    <source>
        <dbReference type="Proteomes" id="UP000799779"/>
    </source>
</evidence>
<dbReference type="InterPro" id="IPR050931">
    <property type="entry name" value="Mito_Protein_Transport_Metaxin"/>
</dbReference>
<reference evidence="4" key="1">
    <citation type="journal article" date="2020" name="Stud. Mycol.">
        <title>101 Dothideomycetes genomes: a test case for predicting lifestyles and emergence of pathogens.</title>
        <authorList>
            <person name="Haridas S."/>
            <person name="Albert R."/>
            <person name="Binder M."/>
            <person name="Bloem J."/>
            <person name="Labutti K."/>
            <person name="Salamov A."/>
            <person name="Andreopoulos B."/>
            <person name="Baker S."/>
            <person name="Barry K."/>
            <person name="Bills G."/>
            <person name="Bluhm B."/>
            <person name="Cannon C."/>
            <person name="Castanera R."/>
            <person name="Culley D."/>
            <person name="Daum C."/>
            <person name="Ezra D."/>
            <person name="Gonzalez J."/>
            <person name="Henrissat B."/>
            <person name="Kuo A."/>
            <person name="Liang C."/>
            <person name="Lipzen A."/>
            <person name="Lutzoni F."/>
            <person name="Magnuson J."/>
            <person name="Mondo S."/>
            <person name="Nolan M."/>
            <person name="Ohm R."/>
            <person name="Pangilinan J."/>
            <person name="Park H.-J."/>
            <person name="Ramirez L."/>
            <person name="Alfaro M."/>
            <person name="Sun H."/>
            <person name="Tritt A."/>
            <person name="Yoshinaga Y."/>
            <person name="Zwiers L.-H."/>
            <person name="Turgeon B."/>
            <person name="Goodwin S."/>
            <person name="Spatafora J."/>
            <person name="Crous P."/>
            <person name="Grigoriev I."/>
        </authorList>
    </citation>
    <scope>NUCLEOTIDE SEQUENCE</scope>
    <source>
        <strain evidence="4">CBS 123094</strain>
    </source>
</reference>
<keyword evidence="5" id="KW-1185">Reference proteome</keyword>
<dbReference type="EMBL" id="ML977649">
    <property type="protein sequence ID" value="KAF1994897.1"/>
    <property type="molecule type" value="Genomic_DNA"/>
</dbReference>
<sequence>MPPDPNPRHDPPSPATTPRPQQSQPTSIFNVPAPIRRLFDKFPLKTYAADDLPLRAPRNRGENVLFVFIDEEGVRGGGASWNPGCLKWQAYLKFSGIPFRLAKSNNHASPSGALPFLLPPQTDAAKPAHPISSAKLQRWAMDKSEKPVEEADDLRYEAYLSLLDHRIRRAWLYSVYLSPNFTSIAEPLYILPTSTNPFVRLTIARELQYAATAELLKFSAIVDAEQLYTQAEEAFAALETLLGSNKWFFAAERPGLFDASVFAYTHLLLDEGLGKGWVDTVLRDAVLESKGLVAHRERILRAYFQST</sequence>
<accession>A0A6A5W128</accession>
<dbReference type="PANTHER" id="PTHR12289:SF44">
    <property type="entry name" value="OUTER MEMBRANE PROTEIN (SAM35), PUTATIVE (AFU_ORTHOLOGUE AFUA_1G13180)-RELATED"/>
    <property type="match status" value="1"/>
</dbReference>
<dbReference type="GO" id="GO:0001401">
    <property type="term" value="C:SAM complex"/>
    <property type="evidence" value="ECO:0007669"/>
    <property type="project" value="TreeGrafter"/>
</dbReference>
<feature type="compositionally biased region" description="Polar residues" evidence="1">
    <location>
        <begin position="18"/>
        <end position="29"/>
    </location>
</feature>